<evidence type="ECO:0000256" key="1">
    <source>
        <dbReference type="SAM" id="Phobius"/>
    </source>
</evidence>
<feature type="transmembrane region" description="Helical" evidence="1">
    <location>
        <begin position="175"/>
        <end position="197"/>
    </location>
</feature>
<keyword evidence="1" id="KW-1133">Transmembrane helix</keyword>
<evidence type="ECO:0000259" key="2">
    <source>
        <dbReference type="Pfam" id="PF20151"/>
    </source>
</evidence>
<reference evidence="3 4" key="1">
    <citation type="journal article" date="2020" name="ISME J.">
        <title>Uncovering the hidden diversity of litter-decomposition mechanisms in mushroom-forming fungi.</title>
        <authorList>
            <person name="Floudas D."/>
            <person name="Bentzer J."/>
            <person name="Ahren D."/>
            <person name="Johansson T."/>
            <person name="Persson P."/>
            <person name="Tunlid A."/>
        </authorList>
    </citation>
    <scope>NUCLEOTIDE SEQUENCE [LARGE SCALE GENOMIC DNA]</scope>
    <source>
        <strain evidence="3 4">CBS 291.85</strain>
    </source>
</reference>
<dbReference type="EMBL" id="JAACJM010000315">
    <property type="protein sequence ID" value="KAF5332047.1"/>
    <property type="molecule type" value="Genomic_DNA"/>
</dbReference>
<accession>A0A8H5C132</accession>
<name>A0A8H5C132_9AGAR</name>
<feature type="transmembrane region" description="Helical" evidence="1">
    <location>
        <begin position="133"/>
        <end position="155"/>
    </location>
</feature>
<dbReference type="AlphaFoldDB" id="A0A8H5C132"/>
<evidence type="ECO:0000313" key="3">
    <source>
        <dbReference type="EMBL" id="KAF5332047.1"/>
    </source>
</evidence>
<organism evidence="3 4">
    <name type="scientific">Tetrapyrgos nigripes</name>
    <dbReference type="NCBI Taxonomy" id="182062"/>
    <lineage>
        <taxon>Eukaryota</taxon>
        <taxon>Fungi</taxon>
        <taxon>Dikarya</taxon>
        <taxon>Basidiomycota</taxon>
        <taxon>Agaricomycotina</taxon>
        <taxon>Agaricomycetes</taxon>
        <taxon>Agaricomycetidae</taxon>
        <taxon>Agaricales</taxon>
        <taxon>Marasmiineae</taxon>
        <taxon>Marasmiaceae</taxon>
        <taxon>Tetrapyrgos</taxon>
    </lineage>
</organism>
<sequence length="421" mass="47442">MHAHHFGSNSKFHFTEGTTYICARELDKALANHHSTHLAVTECQKKPSGDRRIPFLLRILSLVLSLSSTSSASLSFSPNLLPSLPLRSCFSPITLPSLLYTLRLPLLSQRTRDPIMDQGSNPGADVGIKGQMYMYLLGIVILFWDHIITFDRLGMSTDLYTSDDEVNYIWARPKILSSYCFLLIRYLALFGTIPVTVMKFSTLSISVSVNLNREKIPVLPFDSELLMHAIPFLLWVGLDLGIVPTKLYPEGCVVTIPSDNIRFRRIIPWIIDLAFDTLIFLLTLRKSMLMRHYHGFGQVSDLLIVLLFRDGAVYYVFKLLGTLSNIITYYAYTTEPLSTFAFNVSAIMGSRMLLNLHKSVDEGILSSQRLIDLDLSLTMPWSESCDLEPETVSSLRRRPRNSQASCSVVLDSTDLDDDTAV</sequence>
<feature type="domain" description="DUF6533" evidence="2">
    <location>
        <begin position="159"/>
        <end position="190"/>
    </location>
</feature>
<dbReference type="OrthoDB" id="2686513at2759"/>
<dbReference type="Pfam" id="PF20151">
    <property type="entry name" value="DUF6533"/>
    <property type="match status" value="1"/>
</dbReference>
<keyword evidence="1" id="KW-0472">Membrane</keyword>
<feature type="transmembrane region" description="Helical" evidence="1">
    <location>
        <begin position="266"/>
        <end position="284"/>
    </location>
</feature>
<dbReference type="InterPro" id="IPR045340">
    <property type="entry name" value="DUF6533"/>
</dbReference>
<gene>
    <name evidence="3" type="ORF">D9758_016567</name>
</gene>
<evidence type="ECO:0000313" key="4">
    <source>
        <dbReference type="Proteomes" id="UP000559256"/>
    </source>
</evidence>
<protein>
    <recommendedName>
        <fullName evidence="2">DUF6533 domain-containing protein</fullName>
    </recommendedName>
</protein>
<feature type="transmembrane region" description="Helical" evidence="1">
    <location>
        <begin position="55"/>
        <end position="78"/>
    </location>
</feature>
<comment type="caution">
    <text evidence="3">The sequence shown here is derived from an EMBL/GenBank/DDBJ whole genome shotgun (WGS) entry which is preliminary data.</text>
</comment>
<dbReference type="Proteomes" id="UP000559256">
    <property type="component" value="Unassembled WGS sequence"/>
</dbReference>
<proteinExistence type="predicted"/>
<feature type="transmembrane region" description="Helical" evidence="1">
    <location>
        <begin position="218"/>
        <end position="238"/>
    </location>
</feature>
<keyword evidence="1" id="KW-0812">Transmembrane</keyword>
<keyword evidence="4" id="KW-1185">Reference proteome</keyword>